<feature type="compositionally biased region" description="Basic and acidic residues" evidence="8">
    <location>
        <begin position="370"/>
        <end position="384"/>
    </location>
</feature>
<dbReference type="GO" id="GO:0008270">
    <property type="term" value="F:zinc ion binding"/>
    <property type="evidence" value="ECO:0007669"/>
    <property type="project" value="UniProtKB-KW"/>
</dbReference>
<feature type="domain" description="BZIP" evidence="10">
    <location>
        <begin position="376"/>
        <end position="418"/>
    </location>
</feature>
<dbReference type="PROSITE" id="PS00036">
    <property type="entry name" value="BZIP_BASIC"/>
    <property type="match status" value="1"/>
</dbReference>
<feature type="region of interest" description="Disordered" evidence="8">
    <location>
        <begin position="104"/>
        <end position="134"/>
    </location>
</feature>
<name>Q4RVW6_TETNG</name>
<dbReference type="Pfam" id="PF07716">
    <property type="entry name" value="bZIP_2"/>
    <property type="match status" value="1"/>
</dbReference>
<dbReference type="OrthoDB" id="295274at2759"/>
<keyword evidence="4" id="KW-0010">Activator</keyword>
<dbReference type="InterPro" id="IPR013087">
    <property type="entry name" value="Znf_C2H2_type"/>
</dbReference>
<evidence type="ECO:0000256" key="7">
    <source>
        <dbReference type="PROSITE-ProRule" id="PRU00042"/>
    </source>
</evidence>
<protein>
    <submittedName>
        <fullName evidence="11">(spotted green pufferfish) hypothetical protein</fullName>
    </submittedName>
</protein>
<feature type="non-terminal residue" evidence="11">
    <location>
        <position position="1"/>
    </location>
</feature>
<dbReference type="Gene3D" id="3.30.160.60">
    <property type="entry name" value="Classic Zinc Finger"/>
    <property type="match status" value="1"/>
</dbReference>
<dbReference type="PIRSF" id="PIRSF003153">
    <property type="entry name" value="ATF2_CRE-BP1"/>
    <property type="match status" value="1"/>
</dbReference>
<keyword evidence="7" id="KW-0862">Zinc</keyword>
<keyword evidence="7" id="KW-0863">Zinc-finger</keyword>
<keyword evidence="2" id="KW-0805">Transcription regulation</keyword>
<evidence type="ECO:0000259" key="9">
    <source>
        <dbReference type="PROSITE" id="PS50157"/>
    </source>
</evidence>
<dbReference type="GO" id="GO:0003700">
    <property type="term" value="F:DNA-binding transcription factor activity"/>
    <property type="evidence" value="ECO:0007669"/>
    <property type="project" value="InterPro"/>
</dbReference>
<dbReference type="PROSITE" id="PS50217">
    <property type="entry name" value="BZIP"/>
    <property type="match status" value="1"/>
</dbReference>
<feature type="compositionally biased region" description="Polar residues" evidence="8">
    <location>
        <begin position="486"/>
        <end position="502"/>
    </location>
</feature>
<dbReference type="AlphaFoldDB" id="Q4RVW6"/>
<dbReference type="SMART" id="SM00355">
    <property type="entry name" value="ZnF_C2H2"/>
    <property type="match status" value="1"/>
</dbReference>
<organism evidence="11">
    <name type="scientific">Tetraodon nigroviridis</name>
    <name type="common">Spotted green pufferfish</name>
    <name type="synonym">Chelonodon nigroviridis</name>
    <dbReference type="NCBI Taxonomy" id="99883"/>
    <lineage>
        <taxon>Eukaryota</taxon>
        <taxon>Metazoa</taxon>
        <taxon>Chordata</taxon>
        <taxon>Craniata</taxon>
        <taxon>Vertebrata</taxon>
        <taxon>Euteleostomi</taxon>
        <taxon>Actinopterygii</taxon>
        <taxon>Neopterygii</taxon>
        <taxon>Teleostei</taxon>
        <taxon>Neoteleostei</taxon>
        <taxon>Acanthomorphata</taxon>
        <taxon>Eupercaria</taxon>
        <taxon>Tetraodontiformes</taxon>
        <taxon>Tetradontoidea</taxon>
        <taxon>Tetraodontidae</taxon>
        <taxon>Tetraodon</taxon>
    </lineage>
</organism>
<comment type="caution">
    <text evidence="11">The sequence shown here is derived from an EMBL/GenBank/DDBJ whole genome shotgun (WGS) entry which is preliminary data.</text>
</comment>
<dbReference type="InterPro" id="IPR004827">
    <property type="entry name" value="bZIP"/>
</dbReference>
<dbReference type="PROSITE" id="PS00028">
    <property type="entry name" value="ZINC_FINGER_C2H2_1"/>
    <property type="match status" value="1"/>
</dbReference>
<evidence type="ECO:0000313" key="11">
    <source>
        <dbReference type="EMBL" id="CAG07466.1"/>
    </source>
</evidence>
<feature type="region of interest" description="Disordered" evidence="8">
    <location>
        <begin position="355"/>
        <end position="384"/>
    </location>
</feature>
<proteinExistence type="predicted"/>
<dbReference type="PROSITE" id="PS50157">
    <property type="entry name" value="ZINC_FINGER_C2H2_2"/>
    <property type="match status" value="1"/>
</dbReference>
<feature type="region of interest" description="Disordered" evidence="8">
    <location>
        <begin position="472"/>
        <end position="540"/>
    </location>
</feature>
<dbReference type="CDD" id="cd14687">
    <property type="entry name" value="bZIP_ATF2"/>
    <property type="match status" value="1"/>
</dbReference>
<feature type="compositionally biased region" description="Low complexity" evidence="8">
    <location>
        <begin position="114"/>
        <end position="125"/>
    </location>
</feature>
<accession>Q4RVW6</accession>
<reference evidence="11" key="2">
    <citation type="submission" date="2004-02" db="EMBL/GenBank/DDBJ databases">
        <authorList>
            <consortium name="Genoscope"/>
            <consortium name="Whitehead Institute Centre for Genome Research"/>
        </authorList>
    </citation>
    <scope>NUCLEOTIDE SEQUENCE</scope>
</reference>
<sequence>MGDDRPFVCSAPGCGQRFTNEDHLAVHKHKHEMTLKFGPARTDSVIIADQTPTPTRFLKNCEEVGLFNELANSFEQDEDDKRAKHSIPAANSVALDMSLQTPSDVKVKKEAPVEVDSSPPDSPESISGTSDHSREALVKAKVEKWEEGEIHACGILNDGKKRSVWLPILVIKPEESDDFSGALKASCLLLTFLSQKLPNRRSFFQDTPPRISAPTPTIVRPGSLPLHLGFDALQPTMPSPTSVITQAPPSNRTSLGSPTSHYPMMMLPTGPGLSVLPGPVHIPSVINVRITLQVLSSSTGCHLVLHLYLCAFRALQLARPMCMVPNIPGIPGPPLGGSSSGSNSPSGYNIHSEAKMVSPAQPTGGRRRRTVDDDPDERRQRFLERNRAAASRCRQKRKLWVFSLEKKAEELGTLNISLSVRGTRFHVLRMNEVSLLRNEVAHLKQLLLAHKDCPVTTLQKKSVYLAAEETMKDASEPTGSPAPVIQHSSLAPSPSSGQNGLSSRAAAEAMAVLAGMGQQQRPESGASHIIMAAQSQSAAR</sequence>
<dbReference type="FunFam" id="1.20.5.170:FF:000010">
    <property type="entry name" value="Cyclic AMP-dependent transcription factor ATF-2"/>
    <property type="match status" value="1"/>
</dbReference>
<dbReference type="SUPFAM" id="SSF57667">
    <property type="entry name" value="beta-beta-alpha zinc fingers"/>
    <property type="match status" value="1"/>
</dbReference>
<dbReference type="PANTHER" id="PTHR19304">
    <property type="entry name" value="CYCLIC-AMP RESPONSE ELEMENT BINDING PROTEIN"/>
    <property type="match status" value="1"/>
</dbReference>
<dbReference type="SUPFAM" id="SSF57959">
    <property type="entry name" value="Leucine zipper domain"/>
    <property type="match status" value="1"/>
</dbReference>
<evidence type="ECO:0000256" key="5">
    <source>
        <dbReference type="ARBA" id="ARBA00023163"/>
    </source>
</evidence>
<dbReference type="InterPro" id="IPR051027">
    <property type="entry name" value="bZIP_transcription_factors"/>
</dbReference>
<dbReference type="Gene3D" id="1.20.5.170">
    <property type="match status" value="1"/>
</dbReference>
<dbReference type="InterPro" id="IPR016378">
    <property type="entry name" value="TF_CRE-BP1-typ"/>
</dbReference>
<evidence type="ECO:0000256" key="4">
    <source>
        <dbReference type="ARBA" id="ARBA00023159"/>
    </source>
</evidence>
<evidence type="ECO:0000256" key="8">
    <source>
        <dbReference type="SAM" id="MobiDB-lite"/>
    </source>
</evidence>
<feature type="domain" description="C2H2-type" evidence="9">
    <location>
        <begin position="7"/>
        <end position="31"/>
    </location>
</feature>
<keyword evidence="7" id="KW-0479">Metal-binding</keyword>
<evidence type="ECO:0000256" key="3">
    <source>
        <dbReference type="ARBA" id="ARBA00023125"/>
    </source>
</evidence>
<evidence type="ECO:0000259" key="10">
    <source>
        <dbReference type="PROSITE" id="PS50217"/>
    </source>
</evidence>
<evidence type="ECO:0000256" key="1">
    <source>
        <dbReference type="ARBA" id="ARBA00004123"/>
    </source>
</evidence>
<evidence type="ECO:0000256" key="6">
    <source>
        <dbReference type="ARBA" id="ARBA00023242"/>
    </source>
</evidence>
<dbReference type="InterPro" id="IPR036236">
    <property type="entry name" value="Znf_C2H2_sf"/>
</dbReference>
<dbReference type="GO" id="GO:0005634">
    <property type="term" value="C:nucleus"/>
    <property type="evidence" value="ECO:0007669"/>
    <property type="project" value="UniProtKB-SubCell"/>
</dbReference>
<keyword evidence="5" id="KW-0804">Transcription</keyword>
<comment type="subcellular location">
    <subcellularLocation>
        <location evidence="1">Nucleus</location>
    </subcellularLocation>
</comment>
<gene>
    <name evidence="11" type="ORF">GSTENG00028141001</name>
</gene>
<reference evidence="11" key="1">
    <citation type="journal article" date="2004" name="Nature">
        <title>Genome duplication in the teleost fish Tetraodon nigroviridis reveals the early vertebrate proto-karyotype.</title>
        <authorList>
            <person name="Jaillon O."/>
            <person name="Aury J.-M."/>
            <person name="Brunet F."/>
            <person name="Petit J.-L."/>
            <person name="Stange-Thomann N."/>
            <person name="Mauceli E."/>
            <person name="Bouneau L."/>
            <person name="Fischer C."/>
            <person name="Ozouf-Costaz C."/>
            <person name="Bernot A."/>
            <person name="Nicaud S."/>
            <person name="Jaffe D."/>
            <person name="Fisher S."/>
            <person name="Lutfalla G."/>
            <person name="Dossat C."/>
            <person name="Segurens B."/>
            <person name="Dasilva C."/>
            <person name="Salanoubat M."/>
            <person name="Levy M."/>
            <person name="Boudet N."/>
            <person name="Castellano S."/>
            <person name="Anthouard V."/>
            <person name="Jubin C."/>
            <person name="Castelli V."/>
            <person name="Katinka M."/>
            <person name="Vacherie B."/>
            <person name="Biemont C."/>
            <person name="Skalli Z."/>
            <person name="Cattolico L."/>
            <person name="Poulain J."/>
            <person name="De Berardinis V."/>
            <person name="Cruaud C."/>
            <person name="Duprat S."/>
            <person name="Brottier P."/>
            <person name="Coutanceau J.-P."/>
            <person name="Gouzy J."/>
            <person name="Parra G."/>
            <person name="Lardier G."/>
            <person name="Chapple C."/>
            <person name="McKernan K.J."/>
            <person name="McEwan P."/>
            <person name="Bosak S."/>
            <person name="Kellis M."/>
            <person name="Volff J.-N."/>
            <person name="Guigo R."/>
            <person name="Zody M.C."/>
            <person name="Mesirov J."/>
            <person name="Lindblad-Toh K."/>
            <person name="Birren B."/>
            <person name="Nusbaum C."/>
            <person name="Kahn D."/>
            <person name="Robinson-Rechavi M."/>
            <person name="Laudet V."/>
            <person name="Schachter V."/>
            <person name="Quetier F."/>
            <person name="Saurin W."/>
            <person name="Scarpelli C."/>
            <person name="Wincker P."/>
            <person name="Lander E.S."/>
            <person name="Weissenbach J."/>
            <person name="Roest Crollius H."/>
        </authorList>
    </citation>
    <scope>NUCLEOTIDE SEQUENCE [LARGE SCALE GENOMIC DNA]</scope>
</reference>
<dbReference type="EMBL" id="CAAE01014991">
    <property type="protein sequence ID" value="CAG07466.1"/>
    <property type="molecule type" value="Genomic_DNA"/>
</dbReference>
<dbReference type="InterPro" id="IPR046347">
    <property type="entry name" value="bZIP_sf"/>
</dbReference>
<feature type="compositionally biased region" description="Low complexity" evidence="8">
    <location>
        <begin position="505"/>
        <end position="514"/>
    </location>
</feature>
<dbReference type="SMART" id="SM00338">
    <property type="entry name" value="BRLZ"/>
    <property type="match status" value="1"/>
</dbReference>
<dbReference type="GO" id="GO:0003677">
    <property type="term" value="F:DNA binding"/>
    <property type="evidence" value="ECO:0007669"/>
    <property type="project" value="UniProtKB-KW"/>
</dbReference>
<keyword evidence="3" id="KW-0238">DNA-binding</keyword>
<keyword evidence="6" id="KW-0539">Nucleus</keyword>
<dbReference type="KEGG" id="tng:GSTEN00028141G001"/>
<evidence type="ECO:0000256" key="2">
    <source>
        <dbReference type="ARBA" id="ARBA00023015"/>
    </source>
</evidence>